<name>A0ABN1YDX9_9PSEU</name>
<organism evidence="3 4">
    <name type="scientific">Pseudonocardia kongjuensis</name>
    <dbReference type="NCBI Taxonomy" id="102227"/>
    <lineage>
        <taxon>Bacteria</taxon>
        <taxon>Bacillati</taxon>
        <taxon>Actinomycetota</taxon>
        <taxon>Actinomycetes</taxon>
        <taxon>Pseudonocardiales</taxon>
        <taxon>Pseudonocardiaceae</taxon>
        <taxon>Pseudonocardia</taxon>
    </lineage>
</organism>
<reference evidence="3 4" key="1">
    <citation type="journal article" date="2019" name="Int. J. Syst. Evol. Microbiol.">
        <title>The Global Catalogue of Microorganisms (GCM) 10K type strain sequencing project: providing services to taxonomists for standard genome sequencing and annotation.</title>
        <authorList>
            <consortium name="The Broad Institute Genomics Platform"/>
            <consortium name="The Broad Institute Genome Sequencing Center for Infectious Disease"/>
            <person name="Wu L."/>
            <person name="Ma J."/>
        </authorList>
    </citation>
    <scope>NUCLEOTIDE SEQUENCE [LARGE SCALE GENOMIC DNA]</scope>
    <source>
        <strain evidence="3 4">JCM 11896</strain>
    </source>
</reference>
<dbReference type="EMBL" id="BAAAJK010000062">
    <property type="protein sequence ID" value="GAA1403599.1"/>
    <property type="molecule type" value="Genomic_DNA"/>
</dbReference>
<dbReference type="Pfam" id="PF12697">
    <property type="entry name" value="Abhydrolase_6"/>
    <property type="match status" value="1"/>
</dbReference>
<feature type="domain" description="AB hydrolase-1" evidence="2">
    <location>
        <begin position="32"/>
        <end position="283"/>
    </location>
</feature>
<protein>
    <recommendedName>
        <fullName evidence="2">AB hydrolase-1 domain-containing protein</fullName>
    </recommendedName>
</protein>
<evidence type="ECO:0000313" key="3">
    <source>
        <dbReference type="EMBL" id="GAA1403599.1"/>
    </source>
</evidence>
<sequence>MSGGPDAPGRGVSGGSGGPDPAGAPPPGTARVVLMHGAWHRGSSWAPVTAALERSGVPVSAPDLPADSGGYEDQVAAVLAAAGAGAAARPGPAGGPDAAAGSDPAGEPVVLVGHSLGGLAATVAAARLGAARVRALVLVAALVPEPGRPQLERLRSEGDLMVPGYDDGIRRGDGPVTFWPDASTVAAGLYRGVADELAARTGAAGEQLVAEAADRLRPQDWSLLREPCPIEEWPAVRTVSVVCADDRVVDPAGGRREAARVGAELVELPGGHFPMLTRPAALAGLLADLAVGTALPARS</sequence>
<dbReference type="InterPro" id="IPR000073">
    <property type="entry name" value="AB_hydrolase_1"/>
</dbReference>
<dbReference type="RefSeq" id="WP_344030450.1">
    <property type="nucleotide sequence ID" value="NZ_BAAAJK010000062.1"/>
</dbReference>
<dbReference type="InterPro" id="IPR052897">
    <property type="entry name" value="Sec-Metab_Biosynth_Hydrolase"/>
</dbReference>
<dbReference type="InterPro" id="IPR029058">
    <property type="entry name" value="AB_hydrolase_fold"/>
</dbReference>
<dbReference type="PANTHER" id="PTHR37017">
    <property type="entry name" value="AB HYDROLASE-1 DOMAIN-CONTAINING PROTEIN-RELATED"/>
    <property type="match status" value="1"/>
</dbReference>
<dbReference type="Gene3D" id="3.40.50.1820">
    <property type="entry name" value="alpha/beta hydrolase"/>
    <property type="match status" value="1"/>
</dbReference>
<feature type="compositionally biased region" description="Gly residues" evidence="1">
    <location>
        <begin position="11"/>
        <end position="20"/>
    </location>
</feature>
<dbReference type="PANTHER" id="PTHR37017:SF11">
    <property type="entry name" value="ESTERASE_LIPASE_THIOESTERASE DOMAIN-CONTAINING PROTEIN"/>
    <property type="match status" value="1"/>
</dbReference>
<gene>
    <name evidence="3" type="ORF">GCM10009613_64980</name>
</gene>
<proteinExistence type="predicted"/>
<evidence type="ECO:0000259" key="2">
    <source>
        <dbReference type="Pfam" id="PF12697"/>
    </source>
</evidence>
<dbReference type="Proteomes" id="UP001501414">
    <property type="component" value="Unassembled WGS sequence"/>
</dbReference>
<feature type="region of interest" description="Disordered" evidence="1">
    <location>
        <begin position="1"/>
        <end position="35"/>
    </location>
</feature>
<keyword evidence="4" id="KW-1185">Reference proteome</keyword>
<evidence type="ECO:0000313" key="4">
    <source>
        <dbReference type="Proteomes" id="UP001501414"/>
    </source>
</evidence>
<accession>A0ABN1YDX9</accession>
<comment type="caution">
    <text evidence="3">The sequence shown here is derived from an EMBL/GenBank/DDBJ whole genome shotgun (WGS) entry which is preliminary data.</text>
</comment>
<dbReference type="SUPFAM" id="SSF53474">
    <property type="entry name" value="alpha/beta-Hydrolases"/>
    <property type="match status" value="1"/>
</dbReference>
<evidence type="ECO:0000256" key="1">
    <source>
        <dbReference type="SAM" id="MobiDB-lite"/>
    </source>
</evidence>